<name>A0A4R6N2Q1_9BURK</name>
<dbReference type="Proteomes" id="UP000295357">
    <property type="component" value="Unassembled WGS sequence"/>
</dbReference>
<feature type="signal peptide" evidence="1">
    <location>
        <begin position="1"/>
        <end position="34"/>
    </location>
</feature>
<evidence type="ECO:0008006" key="4">
    <source>
        <dbReference type="Google" id="ProtNLM"/>
    </source>
</evidence>
<dbReference type="EMBL" id="SNXE01000005">
    <property type="protein sequence ID" value="TDP09381.1"/>
    <property type="molecule type" value="Genomic_DNA"/>
</dbReference>
<dbReference type="AlphaFoldDB" id="A0A4R6N2Q1"/>
<sequence>MRHAAARVPVSHPVHAGLLLLLAAALGSPGAAPAQGLSLPPLDSHSLRWQARVQLSSLEDTGGGRSLLSANLLGDYYIFNNTDASNRYQGGLRTTGGLMIGTRALSESSSGLALRNPDLGQRASLLLGQRRISQLGPSLPGAESDYATRPYLGIGYTGQSLRGSWGFSADLGLIKLSYRDQLRLGRSPGGAQSLEDLLLDIRLRPVVQLGFNYSF</sequence>
<keyword evidence="1" id="KW-0732">Signal</keyword>
<evidence type="ECO:0000313" key="3">
    <source>
        <dbReference type="Proteomes" id="UP000295357"/>
    </source>
</evidence>
<proteinExistence type="predicted"/>
<evidence type="ECO:0000313" key="2">
    <source>
        <dbReference type="EMBL" id="TDP09381.1"/>
    </source>
</evidence>
<dbReference type="Gene3D" id="2.40.160.170">
    <property type="match status" value="1"/>
</dbReference>
<gene>
    <name evidence="2" type="ORF">DFR39_105220</name>
</gene>
<accession>A0A4R6N2Q1</accession>
<dbReference type="RefSeq" id="WP_133603995.1">
    <property type="nucleotide sequence ID" value="NZ_JAUFPJ010000003.1"/>
</dbReference>
<protein>
    <recommendedName>
        <fullName evidence="4">Outer membrane protein with beta-barrel domain</fullName>
    </recommendedName>
</protein>
<feature type="chain" id="PRO_5020842003" description="Outer membrane protein with beta-barrel domain" evidence="1">
    <location>
        <begin position="35"/>
        <end position="215"/>
    </location>
</feature>
<organism evidence="2 3">
    <name type="scientific">Roseateles asaccharophilus</name>
    <dbReference type="NCBI Taxonomy" id="582607"/>
    <lineage>
        <taxon>Bacteria</taxon>
        <taxon>Pseudomonadati</taxon>
        <taxon>Pseudomonadota</taxon>
        <taxon>Betaproteobacteria</taxon>
        <taxon>Burkholderiales</taxon>
        <taxon>Sphaerotilaceae</taxon>
        <taxon>Roseateles</taxon>
    </lineage>
</organism>
<dbReference type="OrthoDB" id="8684551at2"/>
<comment type="caution">
    <text evidence="2">The sequence shown here is derived from an EMBL/GenBank/DDBJ whole genome shotgun (WGS) entry which is preliminary data.</text>
</comment>
<reference evidence="2 3" key="1">
    <citation type="submission" date="2019-03" db="EMBL/GenBank/DDBJ databases">
        <title>Genomic Encyclopedia of Type Strains, Phase IV (KMG-IV): sequencing the most valuable type-strain genomes for metagenomic binning, comparative biology and taxonomic classification.</title>
        <authorList>
            <person name="Goeker M."/>
        </authorList>
    </citation>
    <scope>NUCLEOTIDE SEQUENCE [LARGE SCALE GENOMIC DNA]</scope>
    <source>
        <strain evidence="2 3">DSM 25082</strain>
    </source>
</reference>
<keyword evidence="3" id="KW-1185">Reference proteome</keyword>
<evidence type="ECO:0000256" key="1">
    <source>
        <dbReference type="SAM" id="SignalP"/>
    </source>
</evidence>